<accession>A0A4U6TLE6</accession>
<keyword evidence="3" id="KW-1185">Reference proteome</keyword>
<proteinExistence type="predicted"/>
<name>A0A4U6TLE6_SETVI</name>
<dbReference type="AlphaFoldDB" id="A0A4U6TLE6"/>
<organism evidence="2 3">
    <name type="scientific">Setaria viridis</name>
    <name type="common">Green bristlegrass</name>
    <name type="synonym">Setaria italica subsp. viridis</name>
    <dbReference type="NCBI Taxonomy" id="4556"/>
    <lineage>
        <taxon>Eukaryota</taxon>
        <taxon>Viridiplantae</taxon>
        <taxon>Streptophyta</taxon>
        <taxon>Embryophyta</taxon>
        <taxon>Tracheophyta</taxon>
        <taxon>Spermatophyta</taxon>
        <taxon>Magnoliopsida</taxon>
        <taxon>Liliopsida</taxon>
        <taxon>Poales</taxon>
        <taxon>Poaceae</taxon>
        <taxon>PACMAD clade</taxon>
        <taxon>Panicoideae</taxon>
        <taxon>Panicodae</taxon>
        <taxon>Paniceae</taxon>
        <taxon>Cenchrinae</taxon>
        <taxon>Setaria</taxon>
    </lineage>
</organism>
<dbReference type="Gramene" id="TKV98216">
    <property type="protein sequence ID" value="TKV98216"/>
    <property type="gene ID" value="SEVIR_9G544800v2"/>
</dbReference>
<sequence>MLLQTDTRTGRVSEAPAESAQDEVTRCFRQGHVRGRGHRRQGPQSGAGYLGGEQDGGPRRRRGGGDTRAARAWGISRRVYVLRRRAGRICSGTGGVIASDKETTTSGGSAAHRREAVISDEAGRDGGGERAPDTRASPATPGPARTSSPSPLSARPGSVPAGLRSWRAQPTSLRHGRVLLRPLPHLPDLLPAPPYPYRQNAAALLCAGDGDHPDCCVRIIFISGHEMQQTACYTLLQF</sequence>
<evidence type="ECO:0000256" key="1">
    <source>
        <dbReference type="SAM" id="MobiDB-lite"/>
    </source>
</evidence>
<evidence type="ECO:0000313" key="3">
    <source>
        <dbReference type="Proteomes" id="UP000298652"/>
    </source>
</evidence>
<protein>
    <submittedName>
        <fullName evidence="2">Uncharacterized protein</fullName>
    </submittedName>
</protein>
<feature type="region of interest" description="Disordered" evidence="1">
    <location>
        <begin position="1"/>
        <end position="69"/>
    </location>
</feature>
<dbReference type="Proteomes" id="UP000298652">
    <property type="component" value="Chromosome 9"/>
</dbReference>
<dbReference type="EMBL" id="CM016560">
    <property type="protein sequence ID" value="TKV98216.1"/>
    <property type="molecule type" value="Genomic_DNA"/>
</dbReference>
<evidence type="ECO:0000313" key="2">
    <source>
        <dbReference type="EMBL" id="TKV98216.1"/>
    </source>
</evidence>
<feature type="compositionally biased region" description="Basic and acidic residues" evidence="1">
    <location>
        <begin position="112"/>
        <end position="133"/>
    </location>
</feature>
<feature type="compositionally biased region" description="Basic residues" evidence="1">
    <location>
        <begin position="29"/>
        <end position="41"/>
    </location>
</feature>
<gene>
    <name evidence="2" type="ORF">SEVIR_9G544800v2</name>
</gene>
<feature type="region of interest" description="Disordered" evidence="1">
    <location>
        <begin position="91"/>
        <end position="164"/>
    </location>
</feature>
<reference evidence="2" key="1">
    <citation type="submission" date="2019-03" db="EMBL/GenBank/DDBJ databases">
        <title>WGS assembly of Setaria viridis.</title>
        <authorList>
            <person name="Huang P."/>
            <person name="Jenkins J."/>
            <person name="Grimwood J."/>
            <person name="Barry K."/>
            <person name="Healey A."/>
            <person name="Mamidi S."/>
            <person name="Sreedasyam A."/>
            <person name="Shu S."/>
            <person name="Feldman M."/>
            <person name="Wu J."/>
            <person name="Yu Y."/>
            <person name="Chen C."/>
            <person name="Johnson J."/>
            <person name="Rokhsar D."/>
            <person name="Baxter I."/>
            <person name="Schmutz J."/>
            <person name="Brutnell T."/>
            <person name="Kellogg E."/>
        </authorList>
    </citation>
    <scope>NUCLEOTIDE SEQUENCE [LARGE SCALE GENOMIC DNA]</scope>
</reference>